<evidence type="ECO:0000313" key="2">
    <source>
        <dbReference type="Proteomes" id="UP000813461"/>
    </source>
</evidence>
<reference evidence="1" key="1">
    <citation type="journal article" date="2021" name="Nat. Commun.">
        <title>Genetic determinants of endophytism in the Arabidopsis root mycobiome.</title>
        <authorList>
            <person name="Mesny F."/>
            <person name="Miyauchi S."/>
            <person name="Thiergart T."/>
            <person name="Pickel B."/>
            <person name="Atanasova L."/>
            <person name="Karlsson M."/>
            <person name="Huettel B."/>
            <person name="Barry K.W."/>
            <person name="Haridas S."/>
            <person name="Chen C."/>
            <person name="Bauer D."/>
            <person name="Andreopoulos W."/>
            <person name="Pangilinan J."/>
            <person name="LaButti K."/>
            <person name="Riley R."/>
            <person name="Lipzen A."/>
            <person name="Clum A."/>
            <person name="Drula E."/>
            <person name="Henrissat B."/>
            <person name="Kohler A."/>
            <person name="Grigoriev I.V."/>
            <person name="Martin F.M."/>
            <person name="Hacquard S."/>
        </authorList>
    </citation>
    <scope>NUCLEOTIDE SEQUENCE</scope>
    <source>
        <strain evidence="1">MPI-SDFR-AT-0120</strain>
    </source>
</reference>
<dbReference type="Proteomes" id="UP000813461">
    <property type="component" value="Unassembled WGS sequence"/>
</dbReference>
<dbReference type="EMBL" id="JAGMVJ010000035">
    <property type="protein sequence ID" value="KAH7067202.1"/>
    <property type="molecule type" value="Genomic_DNA"/>
</dbReference>
<organism evidence="1 2">
    <name type="scientific">Paraphoma chrysanthemicola</name>
    <dbReference type="NCBI Taxonomy" id="798071"/>
    <lineage>
        <taxon>Eukaryota</taxon>
        <taxon>Fungi</taxon>
        <taxon>Dikarya</taxon>
        <taxon>Ascomycota</taxon>
        <taxon>Pezizomycotina</taxon>
        <taxon>Dothideomycetes</taxon>
        <taxon>Pleosporomycetidae</taxon>
        <taxon>Pleosporales</taxon>
        <taxon>Pleosporineae</taxon>
        <taxon>Phaeosphaeriaceae</taxon>
        <taxon>Paraphoma</taxon>
    </lineage>
</organism>
<proteinExistence type="predicted"/>
<gene>
    <name evidence="1" type="ORF">FB567DRAFT_258419</name>
</gene>
<dbReference type="OrthoDB" id="3680201at2759"/>
<dbReference type="AlphaFoldDB" id="A0A8K0QS99"/>
<accession>A0A8K0QS99</accession>
<keyword evidence="2" id="KW-1185">Reference proteome</keyword>
<comment type="caution">
    <text evidence="1">The sequence shown here is derived from an EMBL/GenBank/DDBJ whole genome shotgun (WGS) entry which is preliminary data.</text>
</comment>
<sequence>MHSSAHSAMAPTILNLLDQCIPIQDTILQHLEIGDVISLAKSTKALRHLVKVVESTQFNINHVLEPFFDAIAFRSLQAQHNVLIASIFAYTFLSRRSLSSIGKVNTLNCLTVQKREHAEALHDFLTPAGYREEERDEESDDRTSIEYSREDNLYVRVYATTLCPLVSTLDEPLTHLACCITWNKAYGLFAYATYIEKQSYLLMHVEELKNGYLKFAKDSIAIRPCSLADYSPNAVTHNSKARLRGSRRVGDERSWIISLNTNNVARSLCTDDVIEYAEFAMSVEPTTFGHYHLEYIVIRSPALRHEYSLPTSSSSHEQKRIDDLAILGMYSLSPKHQPENIAEVFRRRGRGGWSKADMEAVTDWEPPKKRWMGLS</sequence>
<evidence type="ECO:0008006" key="3">
    <source>
        <dbReference type="Google" id="ProtNLM"/>
    </source>
</evidence>
<protein>
    <recommendedName>
        <fullName evidence="3">F-box domain-containing protein</fullName>
    </recommendedName>
</protein>
<evidence type="ECO:0000313" key="1">
    <source>
        <dbReference type="EMBL" id="KAH7067202.1"/>
    </source>
</evidence>
<name>A0A8K0QS99_9PLEO</name>